<evidence type="ECO:0000313" key="2">
    <source>
        <dbReference type="Proteomes" id="UP000009320"/>
    </source>
</evidence>
<sequence length="78" mass="9285">MKYNWSKIETVIARPSNLSFKDMCYLDKENFKCLVYDLIDILEDDVLTEEGNKQIRSVIPTLLNTLYDDDTFWRKADE</sequence>
<dbReference type="Proteomes" id="UP000009320">
    <property type="component" value="Unassembled WGS sequence"/>
</dbReference>
<accession>I7KGV1</accession>
<evidence type="ECO:0000313" key="1">
    <source>
        <dbReference type="EMBL" id="CCI81585.1"/>
    </source>
</evidence>
<reference evidence="1 2" key="1">
    <citation type="submission" date="2012-06" db="EMBL/GenBank/DDBJ databases">
        <title>Draft Genome Sequence of Lactobacillus hominis Strain CRBIP 24.179T, isolated from human intestine.</title>
        <authorList>
            <person name="Cousin S."/>
            <person name="Ma L."/>
            <person name="Bizet C."/>
            <person name="Loux V."/>
            <person name="Bouchier C."/>
            <person name="Clermont D."/>
            <person name="Creno S."/>
        </authorList>
    </citation>
    <scope>NUCLEOTIDE SEQUENCE [LARGE SCALE GENOMIC DNA]</scope>
    <source>
        <strain evidence="2">CRBIP 24.179T</strain>
    </source>
</reference>
<comment type="caution">
    <text evidence="1">The sequence shown here is derived from an EMBL/GenBank/DDBJ whole genome shotgun (WGS) entry which is preliminary data.</text>
</comment>
<protein>
    <submittedName>
        <fullName evidence="1">Uncharacterized protein</fullName>
    </submittedName>
</protein>
<dbReference type="AlphaFoldDB" id="I7KGV1"/>
<dbReference type="PATRIC" id="fig|1423758.3.peg.58"/>
<organism evidence="1 2">
    <name type="scientific">Lactobacillus hominis DSM 23910 = CRBIP 24.179</name>
    <dbReference type="NCBI Taxonomy" id="1423758"/>
    <lineage>
        <taxon>Bacteria</taxon>
        <taxon>Bacillati</taxon>
        <taxon>Bacillota</taxon>
        <taxon>Bacilli</taxon>
        <taxon>Lactobacillales</taxon>
        <taxon>Lactobacillaceae</taxon>
        <taxon>Lactobacillus</taxon>
    </lineage>
</organism>
<dbReference type="GeneID" id="82846837"/>
<proteinExistence type="predicted"/>
<keyword evidence="2" id="KW-1185">Reference proteome</keyword>
<gene>
    <name evidence="1" type="ORF">BN55_09245</name>
</gene>
<dbReference type="RefSeq" id="WP_008470397.1">
    <property type="nucleotide sequence ID" value="NZ_AYZP01000001.1"/>
</dbReference>
<name>I7KGV1_9LACO</name>
<dbReference type="EMBL" id="CAKE01000004">
    <property type="protein sequence ID" value="CCI81585.1"/>
    <property type="molecule type" value="Genomic_DNA"/>
</dbReference>
<dbReference type="STRING" id="1423758.FC41_GL000054"/>